<dbReference type="SMART" id="SM00595">
    <property type="entry name" value="MADF"/>
    <property type="match status" value="1"/>
</dbReference>
<dbReference type="VEuPathDB" id="VectorBase:GBRI014177"/>
<evidence type="ECO:0000313" key="2">
    <source>
        <dbReference type="EnsemblMetazoa" id="GBRI014177-PA"/>
    </source>
</evidence>
<dbReference type="PROSITE" id="PS51029">
    <property type="entry name" value="MADF"/>
    <property type="match status" value="1"/>
</dbReference>
<dbReference type="Pfam" id="PF10545">
    <property type="entry name" value="MADF_DNA_bdg"/>
    <property type="match status" value="1"/>
</dbReference>
<sequence>MVRFICITMQQQTVDEKKIILIRNIRQYPDIYENEFARKPFLHRARKQQLWDSIAKQSGFTKTEEAICKWRSLRLYLRNHLQNVANKKLRRYIPLNHNPNDKYLQLNDWPYYREMEFLVPYIKAQINSVQKIHNRQTSFNPAYTFVRDESPLPAITVKTSKTIAEETEEESSLREFFNLMLKSMFKLSQFHQQRVKEKILNVLKQQKLKI</sequence>
<reference evidence="3" key="1">
    <citation type="submission" date="2014-03" db="EMBL/GenBank/DDBJ databases">
        <authorList>
            <person name="Aksoy S."/>
            <person name="Warren W."/>
            <person name="Wilson R.K."/>
        </authorList>
    </citation>
    <scope>NUCLEOTIDE SEQUENCE [LARGE SCALE GENOMIC DNA]</scope>
    <source>
        <strain evidence="3">IAEA</strain>
    </source>
</reference>
<feature type="domain" description="MADF" evidence="1">
    <location>
        <begin position="20"/>
        <end position="123"/>
    </location>
</feature>
<evidence type="ECO:0000259" key="1">
    <source>
        <dbReference type="PROSITE" id="PS51029"/>
    </source>
</evidence>
<accession>A0A1A9WC89</accession>
<organism evidence="2 3">
    <name type="scientific">Glossina brevipalpis</name>
    <dbReference type="NCBI Taxonomy" id="37001"/>
    <lineage>
        <taxon>Eukaryota</taxon>
        <taxon>Metazoa</taxon>
        <taxon>Ecdysozoa</taxon>
        <taxon>Arthropoda</taxon>
        <taxon>Hexapoda</taxon>
        <taxon>Insecta</taxon>
        <taxon>Pterygota</taxon>
        <taxon>Neoptera</taxon>
        <taxon>Endopterygota</taxon>
        <taxon>Diptera</taxon>
        <taxon>Brachycera</taxon>
        <taxon>Muscomorpha</taxon>
        <taxon>Hippoboscoidea</taxon>
        <taxon>Glossinidae</taxon>
        <taxon>Glossina</taxon>
    </lineage>
</organism>
<reference evidence="2" key="2">
    <citation type="submission" date="2020-05" db="UniProtKB">
        <authorList>
            <consortium name="EnsemblMetazoa"/>
        </authorList>
    </citation>
    <scope>IDENTIFICATION</scope>
    <source>
        <strain evidence="2">IAEA</strain>
    </source>
</reference>
<protein>
    <submittedName>
        <fullName evidence="2">MADF domain-containing protein</fullName>
    </submittedName>
</protein>
<proteinExistence type="predicted"/>
<dbReference type="InterPro" id="IPR006578">
    <property type="entry name" value="MADF-dom"/>
</dbReference>
<dbReference type="EnsemblMetazoa" id="GBRI014177-RA">
    <property type="protein sequence ID" value="GBRI014177-PA"/>
    <property type="gene ID" value="GBRI014177"/>
</dbReference>
<keyword evidence="3" id="KW-1185">Reference proteome</keyword>
<evidence type="ECO:0000313" key="3">
    <source>
        <dbReference type="Proteomes" id="UP000091820"/>
    </source>
</evidence>
<dbReference type="AlphaFoldDB" id="A0A1A9WC89"/>
<name>A0A1A9WC89_9MUSC</name>
<dbReference type="Proteomes" id="UP000091820">
    <property type="component" value="Unassembled WGS sequence"/>
</dbReference>